<dbReference type="InterPro" id="IPR000300">
    <property type="entry name" value="IPPc"/>
</dbReference>
<evidence type="ECO:0000256" key="9">
    <source>
        <dbReference type="ARBA" id="ARBA00022927"/>
    </source>
</evidence>
<organism evidence="12 13">
    <name type="scientific">Candida glabrata</name>
    <name type="common">Yeast</name>
    <name type="synonym">Torulopsis glabrata</name>
    <dbReference type="NCBI Taxonomy" id="5478"/>
    <lineage>
        <taxon>Eukaryota</taxon>
        <taxon>Fungi</taxon>
        <taxon>Dikarya</taxon>
        <taxon>Ascomycota</taxon>
        <taxon>Saccharomycotina</taxon>
        <taxon>Saccharomycetes</taxon>
        <taxon>Saccharomycetales</taxon>
        <taxon>Saccharomycetaceae</taxon>
        <taxon>Nakaseomyces</taxon>
    </lineage>
</organism>
<evidence type="ECO:0000256" key="7">
    <source>
        <dbReference type="ARBA" id="ARBA00022583"/>
    </source>
</evidence>
<dbReference type="EMBL" id="LLZZ01000009">
    <property type="protein sequence ID" value="KTB13489.1"/>
    <property type="molecule type" value="Genomic_DNA"/>
</dbReference>
<dbReference type="InterPro" id="IPR046985">
    <property type="entry name" value="IP5"/>
</dbReference>
<comment type="subcellular location">
    <subcellularLocation>
        <location evidence="1">Cytoplasm</location>
    </subcellularLocation>
</comment>
<proteinExistence type="inferred from homology"/>
<comment type="similarity">
    <text evidence="3">In the central section; belongs to the inositol 1,4,5-trisphosphate 5-phosphatase family.</text>
</comment>
<dbReference type="GO" id="GO:0015031">
    <property type="term" value="P:protein transport"/>
    <property type="evidence" value="ECO:0007669"/>
    <property type="project" value="UniProtKB-KW"/>
</dbReference>
<dbReference type="EC" id="3.1.3.36" evidence="4"/>
<dbReference type="Pfam" id="PF22669">
    <property type="entry name" value="Exo_endo_phos2"/>
    <property type="match status" value="1"/>
</dbReference>
<evidence type="ECO:0000256" key="2">
    <source>
        <dbReference type="ARBA" id="ARBA00008943"/>
    </source>
</evidence>
<dbReference type="PROSITE" id="PS50275">
    <property type="entry name" value="SAC"/>
    <property type="match status" value="1"/>
</dbReference>
<comment type="caution">
    <text evidence="12">The sequence shown here is derived from an EMBL/GenBank/DDBJ whole genome shotgun (WGS) entry which is preliminary data.</text>
</comment>
<keyword evidence="9" id="KW-0653">Protein transport</keyword>
<keyword evidence="5" id="KW-0813">Transport</keyword>
<comment type="similarity">
    <text evidence="2">Belongs to the synaptojanin family.</text>
</comment>
<dbReference type="GO" id="GO:0016020">
    <property type="term" value="C:membrane"/>
    <property type="evidence" value="ECO:0007669"/>
    <property type="project" value="EnsemblFungi"/>
</dbReference>
<accession>A0A0W0D2G6</accession>
<evidence type="ECO:0000256" key="6">
    <source>
        <dbReference type="ARBA" id="ARBA00022490"/>
    </source>
</evidence>
<dbReference type="PANTHER" id="PTHR11200">
    <property type="entry name" value="INOSITOL 5-PHOSPHATASE"/>
    <property type="match status" value="1"/>
</dbReference>
<evidence type="ECO:0000256" key="8">
    <source>
        <dbReference type="ARBA" id="ARBA00022801"/>
    </source>
</evidence>
<dbReference type="GO" id="GO:0046856">
    <property type="term" value="P:phosphatidylinositol dephosphorylation"/>
    <property type="evidence" value="ECO:0007669"/>
    <property type="project" value="EnsemblFungi"/>
</dbReference>
<dbReference type="SMART" id="SM00128">
    <property type="entry name" value="IPPc"/>
    <property type="match status" value="1"/>
</dbReference>
<dbReference type="SUPFAM" id="SSF56219">
    <property type="entry name" value="DNase I-like"/>
    <property type="match status" value="1"/>
</dbReference>
<evidence type="ECO:0000256" key="5">
    <source>
        <dbReference type="ARBA" id="ARBA00022448"/>
    </source>
</evidence>
<dbReference type="InterPro" id="IPR002013">
    <property type="entry name" value="SAC_dom"/>
</dbReference>
<dbReference type="GO" id="GO:0006897">
    <property type="term" value="P:endocytosis"/>
    <property type="evidence" value="ECO:0007669"/>
    <property type="project" value="UniProtKB-KW"/>
</dbReference>
<dbReference type="InterPro" id="IPR036691">
    <property type="entry name" value="Endo/exonu/phosph_ase_sf"/>
</dbReference>
<name>A0A0W0D2G6_CANGB</name>
<sequence length="951" mass="108570">MRIFVGRNPRSVVLSSESYSLKFERLYDRSNQTQGNVQAQQGQPNQIKAPTVSIKNVSASELVKDGYRELRALRLNGLLGLLTINGDVYVVVVGGVQSIGYPRWHLDDSSKITPEQSINKILEVDFISLDTEIYDHLFFDRSEQNFDKLLHEHPCGVYKRLFADGSFYYTKDYDLTNAVKSPGLTHNLDYAIDNFDTSFIWNANLIGEIINWRGRLSMKEKQAFDNAPFLMFVIRGFCKTSIVNDPDLTATVTVLSRVSTEGHKSISDSEGMHEDSRVSTIIETETIVTTDSFILSYTQIAGNIPLFYEIIDGQLLSGKKLKLLKQPGEGQNEFNKHFDTLESKFGIVSVVNLVKSRSDSQETLASIYKQYSDTRGIKISNIPCGSQTLNKSPHKVLYSLKQDIYECGAFAYNIKKGIYFGKQTGVIRISAADPIEKPILLEKLISKEVLELATKELDGFSITSPLLEVHDKLWSENHFWLERVYAKNQKNYNKSAKIYLKLFSSHVKLFDPVHFYISQYLRQFRSSFTHMKDIKVFAGTFNVSGKLSKDDISQWIFPNGVTTEEDFADVYVFGLEEVVELTPGHMLAIDPYIKQFWEKKLLDTINYYDKDSSYTKVWSSQLGGVLLILLMKSSESLKVKHVEGDVKKTGFGGITSNKGAVAVSFNYSATRFCVLVSHLAAGLENVEQRHNDYKMISKNIRFSRGLRIKDHDAIIWMGDFNYRILMSNEEVRKLIALKDYKSLFEKDQLNQQMIAGESFPYFHEMPIEFPPTYKFDPGTRQYDTSEKLRIPAWTDRILGRGDVLRQLTYTYAPDVLFSDHRPVSAVFSANVTVVDEKKKAELSSVIHIKLMERLEGCDEDERIEILNDGNFKLDELDDEISNITNMNAKPEQKRARKLPPPSSEIRKWWVGNGKQVKVFLDTDPEEFMLNPEHTPNPFDSNDTSPLFVPRS</sequence>
<dbReference type="Proteomes" id="UP000054886">
    <property type="component" value="Unassembled WGS sequence"/>
</dbReference>
<dbReference type="Pfam" id="PF02383">
    <property type="entry name" value="Syja_N"/>
    <property type="match status" value="1"/>
</dbReference>
<dbReference type="PANTHER" id="PTHR11200:SF269">
    <property type="entry name" value="PHOSPHATIDYLINOSITOL 4,5-BISPHOSPHATE 5-PHOSPHATASE INP51"/>
    <property type="match status" value="1"/>
</dbReference>
<dbReference type="GO" id="GO:0005737">
    <property type="term" value="C:cytoplasm"/>
    <property type="evidence" value="ECO:0007669"/>
    <property type="project" value="UniProtKB-SubCell"/>
</dbReference>
<evidence type="ECO:0000256" key="3">
    <source>
        <dbReference type="ARBA" id="ARBA00009678"/>
    </source>
</evidence>
<keyword evidence="6" id="KW-0963">Cytoplasm</keyword>
<dbReference type="VEuPathDB" id="FungiDB:B1J91_J02134g"/>
<dbReference type="VEuPathDB" id="FungiDB:CAGL0J02134g"/>
<dbReference type="GO" id="GO:0043813">
    <property type="term" value="F:phosphatidylinositol-3,5-bisphosphate 5-phosphatase activity"/>
    <property type="evidence" value="ECO:0007669"/>
    <property type="project" value="TreeGrafter"/>
</dbReference>
<dbReference type="AlphaFoldDB" id="A0A0W0D2G6"/>
<dbReference type="FunFam" id="3.60.10.10:FF:000029">
    <property type="entry name" value="Inositol polyphosphate 5-phosphatase"/>
    <property type="match status" value="1"/>
</dbReference>
<evidence type="ECO:0000256" key="10">
    <source>
        <dbReference type="SAM" id="MobiDB-lite"/>
    </source>
</evidence>
<evidence type="ECO:0000259" key="11">
    <source>
        <dbReference type="PROSITE" id="PS50275"/>
    </source>
</evidence>
<evidence type="ECO:0000313" key="13">
    <source>
        <dbReference type="Proteomes" id="UP000054886"/>
    </source>
</evidence>
<dbReference type="VEuPathDB" id="FungiDB:GWK60_J01991"/>
<reference evidence="12 13" key="1">
    <citation type="submission" date="2015-10" db="EMBL/GenBank/DDBJ databases">
        <title>Draft genomes sequences of Candida glabrata isolates 1A, 1B, 2A, 2B, 3A and 3B.</title>
        <authorList>
            <person name="Haavelsrud O.E."/>
            <person name="Gaustad P."/>
        </authorList>
    </citation>
    <scope>NUCLEOTIDE SEQUENCE [LARGE SCALE GENOMIC DNA]</scope>
    <source>
        <strain evidence="12">910700640</strain>
    </source>
</reference>
<dbReference type="Gene3D" id="3.60.10.10">
    <property type="entry name" value="Endonuclease/exonuclease/phosphatase"/>
    <property type="match status" value="1"/>
</dbReference>
<protein>
    <recommendedName>
        <fullName evidence="4">phosphoinositide 5-phosphatase</fullName>
        <ecNumber evidence="4">3.1.3.36</ecNumber>
    </recommendedName>
</protein>
<gene>
    <name evidence="12" type="ORF">AO440_002878</name>
</gene>
<evidence type="ECO:0000256" key="1">
    <source>
        <dbReference type="ARBA" id="ARBA00004496"/>
    </source>
</evidence>
<dbReference type="VEuPathDB" id="FungiDB:GVI51_J02013"/>
<keyword evidence="8" id="KW-0378">Hydrolase</keyword>
<keyword evidence="7" id="KW-0254">Endocytosis</keyword>
<feature type="region of interest" description="Disordered" evidence="10">
    <location>
        <begin position="927"/>
        <end position="951"/>
    </location>
</feature>
<evidence type="ECO:0000256" key="4">
    <source>
        <dbReference type="ARBA" id="ARBA00013044"/>
    </source>
</evidence>
<feature type="domain" description="SAC" evidence="11">
    <location>
        <begin position="158"/>
        <end position="487"/>
    </location>
</feature>
<evidence type="ECO:0000313" key="12">
    <source>
        <dbReference type="EMBL" id="KTB13489.1"/>
    </source>
</evidence>
<dbReference type="GO" id="GO:0004439">
    <property type="term" value="F:phosphatidylinositol-4,5-bisphosphate 5-phosphatase activity"/>
    <property type="evidence" value="ECO:0007669"/>
    <property type="project" value="UniProtKB-EC"/>
</dbReference>